<dbReference type="Gene3D" id="6.10.340.10">
    <property type="match status" value="1"/>
</dbReference>
<dbReference type="CDD" id="cd00082">
    <property type="entry name" value="HisKA"/>
    <property type="match status" value="1"/>
</dbReference>
<dbReference type="eggNOG" id="COG5002">
    <property type="taxonomic scope" value="Bacteria"/>
</dbReference>
<dbReference type="STRING" id="1246626.BleG1_0090"/>
<evidence type="ECO:0000313" key="18">
    <source>
        <dbReference type="EMBL" id="AIC92705.1"/>
    </source>
</evidence>
<keyword evidence="19" id="KW-1185">Reference proteome</keyword>
<gene>
    <name evidence="18" type="ORF">BleG1_0090</name>
</gene>
<dbReference type="SUPFAM" id="SSF47384">
    <property type="entry name" value="Homodimeric domain of signal transducing histidine kinase"/>
    <property type="match status" value="1"/>
</dbReference>
<evidence type="ECO:0000256" key="7">
    <source>
        <dbReference type="ARBA" id="ARBA00022692"/>
    </source>
</evidence>
<evidence type="ECO:0000256" key="14">
    <source>
        <dbReference type="SAM" id="Coils"/>
    </source>
</evidence>
<evidence type="ECO:0000256" key="6">
    <source>
        <dbReference type="ARBA" id="ARBA00022679"/>
    </source>
</evidence>
<dbReference type="GO" id="GO:0005886">
    <property type="term" value="C:plasma membrane"/>
    <property type="evidence" value="ECO:0007669"/>
    <property type="project" value="UniProtKB-SubCell"/>
</dbReference>
<dbReference type="SMART" id="SM00387">
    <property type="entry name" value="HATPase_c"/>
    <property type="match status" value="1"/>
</dbReference>
<evidence type="ECO:0000256" key="5">
    <source>
        <dbReference type="ARBA" id="ARBA00022553"/>
    </source>
</evidence>
<feature type="domain" description="Histidine kinase" evidence="16">
    <location>
        <begin position="243"/>
        <end position="459"/>
    </location>
</feature>
<feature type="coiled-coil region" evidence="14">
    <location>
        <begin position="209"/>
        <end position="236"/>
    </location>
</feature>
<dbReference type="InterPro" id="IPR003660">
    <property type="entry name" value="HAMP_dom"/>
</dbReference>
<keyword evidence="5" id="KW-0597">Phosphoprotein</keyword>
<reference evidence="18 19" key="1">
    <citation type="journal article" date="2014" name="Gene">
        <title>A comparative genomic analysis of the alkalitolerant soil bacterium Bacillus lehensis G1.</title>
        <authorList>
            <person name="Noor Y.M."/>
            <person name="Samsulrizal N.H."/>
            <person name="Jema'on N.A."/>
            <person name="Low K.O."/>
            <person name="Ramli A.N."/>
            <person name="Alias N.I."/>
            <person name="Damis S.I."/>
            <person name="Fuzi S.F."/>
            <person name="Isa M.N."/>
            <person name="Murad A.M."/>
            <person name="Raih M.F."/>
            <person name="Bakar F.D."/>
            <person name="Najimudin N."/>
            <person name="Mahadi N.M."/>
            <person name="Illias R.M."/>
        </authorList>
    </citation>
    <scope>NUCLEOTIDE SEQUENCE [LARGE SCALE GENOMIC DNA]</scope>
    <source>
        <strain evidence="18 19">G1</strain>
    </source>
</reference>
<evidence type="ECO:0000256" key="11">
    <source>
        <dbReference type="ARBA" id="ARBA00022989"/>
    </source>
</evidence>
<dbReference type="InterPro" id="IPR036890">
    <property type="entry name" value="HATPase_C_sf"/>
</dbReference>
<evidence type="ECO:0000256" key="12">
    <source>
        <dbReference type="ARBA" id="ARBA00023012"/>
    </source>
</evidence>
<proteinExistence type="predicted"/>
<dbReference type="InterPro" id="IPR036097">
    <property type="entry name" value="HisK_dim/P_sf"/>
</dbReference>
<dbReference type="InterPro" id="IPR003661">
    <property type="entry name" value="HisK_dim/P_dom"/>
</dbReference>
<evidence type="ECO:0000256" key="8">
    <source>
        <dbReference type="ARBA" id="ARBA00022741"/>
    </source>
</evidence>
<evidence type="ECO:0000259" key="17">
    <source>
        <dbReference type="PROSITE" id="PS50885"/>
    </source>
</evidence>
<keyword evidence="7 15" id="KW-0812">Transmembrane</keyword>
<evidence type="ECO:0000256" key="2">
    <source>
        <dbReference type="ARBA" id="ARBA00004651"/>
    </source>
</evidence>
<dbReference type="PROSITE" id="PS50885">
    <property type="entry name" value="HAMP"/>
    <property type="match status" value="1"/>
</dbReference>
<evidence type="ECO:0000256" key="4">
    <source>
        <dbReference type="ARBA" id="ARBA00022475"/>
    </source>
</evidence>
<dbReference type="InterPro" id="IPR003594">
    <property type="entry name" value="HATPase_dom"/>
</dbReference>
<keyword evidence="8" id="KW-0547">Nucleotide-binding</keyword>
<evidence type="ECO:0000256" key="1">
    <source>
        <dbReference type="ARBA" id="ARBA00000085"/>
    </source>
</evidence>
<dbReference type="PRINTS" id="PR00344">
    <property type="entry name" value="BCTRLSENSOR"/>
</dbReference>
<dbReference type="GO" id="GO:0005524">
    <property type="term" value="F:ATP binding"/>
    <property type="evidence" value="ECO:0007669"/>
    <property type="project" value="UniProtKB-KW"/>
</dbReference>
<keyword evidence="13 15" id="KW-0472">Membrane</keyword>
<keyword evidence="12" id="KW-0902">Two-component regulatory system</keyword>
<dbReference type="EC" id="2.7.13.3" evidence="3"/>
<accession>A0A060LRR7</accession>
<feature type="transmembrane region" description="Helical" evidence="15">
    <location>
        <begin position="154"/>
        <end position="174"/>
    </location>
</feature>
<evidence type="ECO:0000256" key="3">
    <source>
        <dbReference type="ARBA" id="ARBA00012438"/>
    </source>
</evidence>
<feature type="domain" description="HAMP" evidence="17">
    <location>
        <begin position="176"/>
        <end position="228"/>
    </location>
</feature>
<evidence type="ECO:0000256" key="15">
    <source>
        <dbReference type="SAM" id="Phobius"/>
    </source>
</evidence>
<keyword evidence="10" id="KW-0067">ATP-binding</keyword>
<evidence type="ECO:0000259" key="16">
    <source>
        <dbReference type="PROSITE" id="PS50109"/>
    </source>
</evidence>
<comment type="catalytic activity">
    <reaction evidence="1">
        <text>ATP + protein L-histidine = ADP + protein N-phospho-L-histidine.</text>
        <dbReference type="EC" id="2.7.13.3"/>
    </reaction>
</comment>
<protein>
    <recommendedName>
        <fullName evidence="3">histidine kinase</fullName>
        <ecNumber evidence="3">2.7.13.3</ecNumber>
    </recommendedName>
</protein>
<evidence type="ECO:0000256" key="10">
    <source>
        <dbReference type="ARBA" id="ARBA00022840"/>
    </source>
</evidence>
<keyword evidence="4" id="KW-1003">Cell membrane</keyword>
<dbReference type="InterPro" id="IPR005467">
    <property type="entry name" value="His_kinase_dom"/>
</dbReference>
<dbReference type="OrthoDB" id="335833at2"/>
<dbReference type="PANTHER" id="PTHR45528:SF1">
    <property type="entry name" value="SENSOR HISTIDINE KINASE CPXA"/>
    <property type="match status" value="1"/>
</dbReference>
<sequence length="461" mass="52608">MKSKKTISVNWLLVSFSVCLIAIPLGLIQIYDNMLYDIFHKEDPNYYDNPNRWIGENLFIEGIFLETAEYIDYLDQLVEKEGVDIEIFNANSELMYKSRQTTNRSIVDDEGDLTTETSYKTTVSNEENQLIGYIYTTPDGANYTNELPTSNESVVVFILFIVIFVILLIFLLLVKNEMIKPIVALNKASIEISNGNHSIKTNTSRVKEINELTASYEKMNDNLVSLKKQRSEYENDRNLFVSSIVHDLRTPLFGLKGYLEGLTSGIANNSEKRERYLNKALKQALRMDDLVSSLTNYNRSFFLSEHSSKEKIELNKLVEEVLTGLDYQKNKKELRFITKIDKVLIFADYFLLYQAIENIIANAIRFSPIKATIYVGVGKTEGNWVKIVIKDEGPGVEEAMINNIFKPLYQIDQSRKYDGHIGLGLAISKKNIESQGGVIKAVNSKDKGLVIEILLKVDDFE</sequence>
<keyword evidence="9 18" id="KW-0418">Kinase</keyword>
<keyword evidence="14" id="KW-0175">Coiled coil</keyword>
<keyword evidence="6" id="KW-0808">Transferase</keyword>
<dbReference type="Gene3D" id="3.30.565.10">
    <property type="entry name" value="Histidine kinase-like ATPase, C-terminal domain"/>
    <property type="match status" value="1"/>
</dbReference>
<dbReference type="PANTHER" id="PTHR45528">
    <property type="entry name" value="SENSOR HISTIDINE KINASE CPXA"/>
    <property type="match status" value="1"/>
</dbReference>
<dbReference type="Gene3D" id="1.10.287.130">
    <property type="match status" value="1"/>
</dbReference>
<comment type="subcellular location">
    <subcellularLocation>
        <location evidence="2">Cell membrane</location>
        <topology evidence="2">Multi-pass membrane protein</topology>
    </subcellularLocation>
</comment>
<dbReference type="Pfam" id="PF00512">
    <property type="entry name" value="HisKA"/>
    <property type="match status" value="1"/>
</dbReference>
<dbReference type="EMBL" id="CP003923">
    <property type="protein sequence ID" value="AIC92705.1"/>
    <property type="molecule type" value="Genomic_DNA"/>
</dbReference>
<dbReference type="SUPFAM" id="SSF55874">
    <property type="entry name" value="ATPase domain of HSP90 chaperone/DNA topoisomerase II/histidine kinase"/>
    <property type="match status" value="1"/>
</dbReference>
<name>A0A060LRR7_9BACI</name>
<organism evidence="18 19">
    <name type="scientific">Shouchella lehensis G1</name>
    <dbReference type="NCBI Taxonomy" id="1246626"/>
    <lineage>
        <taxon>Bacteria</taxon>
        <taxon>Bacillati</taxon>
        <taxon>Bacillota</taxon>
        <taxon>Bacilli</taxon>
        <taxon>Bacillales</taxon>
        <taxon>Bacillaceae</taxon>
        <taxon>Shouchella</taxon>
    </lineage>
</organism>
<dbReference type="KEGG" id="ble:BleG1_0090"/>
<dbReference type="RefSeq" id="WP_038475873.1">
    <property type="nucleotide sequence ID" value="NZ_CP003923.1"/>
</dbReference>
<dbReference type="HOGENOM" id="CLU_000445_89_3_9"/>
<keyword evidence="11 15" id="KW-1133">Transmembrane helix</keyword>
<evidence type="ECO:0000313" key="19">
    <source>
        <dbReference type="Proteomes" id="UP000027142"/>
    </source>
</evidence>
<dbReference type="Pfam" id="PF02518">
    <property type="entry name" value="HATPase_c"/>
    <property type="match status" value="1"/>
</dbReference>
<dbReference type="GO" id="GO:0000155">
    <property type="term" value="F:phosphorelay sensor kinase activity"/>
    <property type="evidence" value="ECO:0007669"/>
    <property type="project" value="InterPro"/>
</dbReference>
<dbReference type="SUPFAM" id="SSF158472">
    <property type="entry name" value="HAMP domain-like"/>
    <property type="match status" value="1"/>
</dbReference>
<evidence type="ECO:0000256" key="9">
    <source>
        <dbReference type="ARBA" id="ARBA00022777"/>
    </source>
</evidence>
<dbReference type="InterPro" id="IPR004358">
    <property type="entry name" value="Sig_transdc_His_kin-like_C"/>
</dbReference>
<dbReference type="Proteomes" id="UP000027142">
    <property type="component" value="Chromosome"/>
</dbReference>
<dbReference type="InterPro" id="IPR050398">
    <property type="entry name" value="HssS/ArlS-like"/>
</dbReference>
<dbReference type="PATRIC" id="fig|1246626.3.peg.83"/>
<evidence type="ECO:0000256" key="13">
    <source>
        <dbReference type="ARBA" id="ARBA00023136"/>
    </source>
</evidence>
<dbReference type="PROSITE" id="PS50109">
    <property type="entry name" value="HIS_KIN"/>
    <property type="match status" value="1"/>
</dbReference>
<dbReference type="SMART" id="SM00388">
    <property type="entry name" value="HisKA"/>
    <property type="match status" value="1"/>
</dbReference>
<dbReference type="AlphaFoldDB" id="A0A060LRR7"/>
<feature type="transmembrane region" description="Helical" evidence="15">
    <location>
        <begin position="12"/>
        <end position="31"/>
    </location>
</feature>